<feature type="transmembrane region" description="Helical" evidence="9">
    <location>
        <begin position="98"/>
        <end position="119"/>
    </location>
</feature>
<keyword evidence="12" id="KW-1185">Reference proteome</keyword>
<dbReference type="AlphaFoldDB" id="A0A8J7RLQ3"/>
<feature type="transmembrane region" description="Helical" evidence="9">
    <location>
        <begin position="139"/>
        <end position="163"/>
    </location>
</feature>
<name>A0A8J7RLQ3_9HYPH</name>
<dbReference type="GO" id="GO:0022857">
    <property type="term" value="F:transmembrane transporter activity"/>
    <property type="evidence" value="ECO:0007669"/>
    <property type="project" value="UniProtKB-UniRule"/>
</dbReference>
<evidence type="ECO:0000256" key="9">
    <source>
        <dbReference type="RuleBase" id="RU369079"/>
    </source>
</evidence>
<evidence type="ECO:0000256" key="7">
    <source>
        <dbReference type="ARBA" id="ARBA00023136"/>
    </source>
</evidence>
<evidence type="ECO:0000256" key="5">
    <source>
        <dbReference type="ARBA" id="ARBA00022692"/>
    </source>
</evidence>
<evidence type="ECO:0000256" key="6">
    <source>
        <dbReference type="ARBA" id="ARBA00022989"/>
    </source>
</evidence>
<sequence length="176" mass="19200">MIPTDEEHARGIVAGSLEGAAVACRVFATLLLALMCVLIMGQVVGRNVFNSGMPWADELARFCGVAIVFLCVPLLALRGQHIAVDMVPMMLPVRFRRWQAAVVELLVLAFAGLLLWSLYAFLGRAWKFATPTLGIPNWVFYSPVVVAMLLLLVISGVRFASVVSGRATEARKEMLP</sequence>
<evidence type="ECO:0000256" key="8">
    <source>
        <dbReference type="ARBA" id="ARBA00038436"/>
    </source>
</evidence>
<comment type="similarity">
    <text evidence="8 9">Belongs to the TRAP transporter small permease family.</text>
</comment>
<evidence type="ECO:0000256" key="2">
    <source>
        <dbReference type="ARBA" id="ARBA00022448"/>
    </source>
</evidence>
<dbReference type="Pfam" id="PF04290">
    <property type="entry name" value="DctQ"/>
    <property type="match status" value="1"/>
</dbReference>
<evidence type="ECO:0000256" key="1">
    <source>
        <dbReference type="ARBA" id="ARBA00004429"/>
    </source>
</evidence>
<comment type="subunit">
    <text evidence="9">The complex comprises the extracytoplasmic solute receptor protein and the two transmembrane proteins.</text>
</comment>
<reference evidence="11" key="1">
    <citation type="submission" date="2021-03" db="EMBL/GenBank/DDBJ databases">
        <title>Genome sequencing and assembly of Tianweitania sediminis.</title>
        <authorList>
            <person name="Chhetri G."/>
        </authorList>
    </citation>
    <scope>NUCLEOTIDE SEQUENCE</scope>
    <source>
        <strain evidence="11">Z8</strain>
    </source>
</reference>
<accession>A0A8J7RLQ3</accession>
<evidence type="ECO:0000313" key="11">
    <source>
        <dbReference type="EMBL" id="MBP0439491.1"/>
    </source>
</evidence>
<dbReference type="GO" id="GO:0015740">
    <property type="term" value="P:C4-dicarboxylate transport"/>
    <property type="evidence" value="ECO:0007669"/>
    <property type="project" value="TreeGrafter"/>
</dbReference>
<dbReference type="PANTHER" id="PTHR35011:SF2">
    <property type="entry name" value="2,3-DIKETO-L-GULONATE TRAP TRANSPORTER SMALL PERMEASE PROTEIN YIAM"/>
    <property type="match status" value="1"/>
</dbReference>
<comment type="function">
    <text evidence="9">Part of the tripartite ATP-independent periplasmic (TRAP) transport system.</text>
</comment>
<evidence type="ECO:0000256" key="4">
    <source>
        <dbReference type="ARBA" id="ARBA00022519"/>
    </source>
</evidence>
<dbReference type="Proteomes" id="UP000666240">
    <property type="component" value="Unassembled WGS sequence"/>
</dbReference>
<dbReference type="GO" id="GO:0005886">
    <property type="term" value="C:plasma membrane"/>
    <property type="evidence" value="ECO:0007669"/>
    <property type="project" value="UniProtKB-SubCell"/>
</dbReference>
<dbReference type="PANTHER" id="PTHR35011">
    <property type="entry name" value="2,3-DIKETO-L-GULONATE TRAP TRANSPORTER SMALL PERMEASE PROTEIN YIAM"/>
    <property type="match status" value="1"/>
</dbReference>
<feature type="transmembrane region" description="Helical" evidence="9">
    <location>
        <begin position="20"/>
        <end position="44"/>
    </location>
</feature>
<evidence type="ECO:0000313" key="12">
    <source>
        <dbReference type="Proteomes" id="UP000666240"/>
    </source>
</evidence>
<feature type="domain" description="Tripartite ATP-independent periplasmic transporters DctQ component" evidence="10">
    <location>
        <begin position="35"/>
        <end position="163"/>
    </location>
</feature>
<keyword evidence="5 9" id="KW-0812">Transmembrane</keyword>
<feature type="transmembrane region" description="Helical" evidence="9">
    <location>
        <begin position="59"/>
        <end position="77"/>
    </location>
</feature>
<keyword evidence="6 9" id="KW-1133">Transmembrane helix</keyword>
<evidence type="ECO:0000259" key="10">
    <source>
        <dbReference type="Pfam" id="PF04290"/>
    </source>
</evidence>
<organism evidence="11 12">
    <name type="scientific">Tianweitania sediminis</name>
    <dbReference type="NCBI Taxonomy" id="1502156"/>
    <lineage>
        <taxon>Bacteria</taxon>
        <taxon>Pseudomonadati</taxon>
        <taxon>Pseudomonadota</taxon>
        <taxon>Alphaproteobacteria</taxon>
        <taxon>Hyphomicrobiales</taxon>
        <taxon>Phyllobacteriaceae</taxon>
        <taxon>Tianweitania</taxon>
    </lineage>
</organism>
<comment type="caution">
    <text evidence="11">The sequence shown here is derived from an EMBL/GenBank/DDBJ whole genome shotgun (WGS) entry which is preliminary data.</text>
</comment>
<keyword evidence="4 9" id="KW-0997">Cell inner membrane</keyword>
<protein>
    <recommendedName>
        <fullName evidence="9">TRAP transporter small permease protein</fullName>
    </recommendedName>
</protein>
<proteinExistence type="inferred from homology"/>
<gene>
    <name evidence="11" type="ORF">J5Y06_12590</name>
</gene>
<keyword evidence="7 9" id="KW-0472">Membrane</keyword>
<evidence type="ECO:0000256" key="3">
    <source>
        <dbReference type="ARBA" id="ARBA00022475"/>
    </source>
</evidence>
<dbReference type="EMBL" id="JAGIYY010000003">
    <property type="protein sequence ID" value="MBP0439491.1"/>
    <property type="molecule type" value="Genomic_DNA"/>
</dbReference>
<dbReference type="RefSeq" id="WP_209335489.1">
    <property type="nucleotide sequence ID" value="NZ_JAGIYY010000003.1"/>
</dbReference>
<comment type="subcellular location">
    <subcellularLocation>
        <location evidence="1 9">Cell inner membrane</location>
        <topology evidence="1 9">Multi-pass membrane protein</topology>
    </subcellularLocation>
</comment>
<dbReference type="InterPro" id="IPR055348">
    <property type="entry name" value="DctQ"/>
</dbReference>
<keyword evidence="2 9" id="KW-0813">Transport</keyword>
<dbReference type="InterPro" id="IPR007387">
    <property type="entry name" value="TRAP_DctQ"/>
</dbReference>
<keyword evidence="3" id="KW-1003">Cell membrane</keyword>